<accession>A0A1Y1UBS8</accession>
<dbReference type="RefSeq" id="XP_021868798.1">
    <property type="nucleotide sequence ID" value="XM_022014188.1"/>
</dbReference>
<feature type="region of interest" description="Disordered" evidence="1">
    <location>
        <begin position="159"/>
        <end position="184"/>
    </location>
</feature>
<dbReference type="Pfam" id="PF00172">
    <property type="entry name" value="Zn_clus"/>
    <property type="match status" value="1"/>
</dbReference>
<evidence type="ECO:0000259" key="2">
    <source>
        <dbReference type="PROSITE" id="PS50048"/>
    </source>
</evidence>
<dbReference type="GO" id="GO:0000981">
    <property type="term" value="F:DNA-binding transcription factor activity, RNA polymerase II-specific"/>
    <property type="evidence" value="ECO:0007669"/>
    <property type="project" value="InterPro"/>
</dbReference>
<evidence type="ECO:0000256" key="1">
    <source>
        <dbReference type="SAM" id="MobiDB-lite"/>
    </source>
</evidence>
<dbReference type="InParanoid" id="A0A1Y1UBS8"/>
<dbReference type="GeneID" id="33555996"/>
<organism evidence="3 4">
    <name type="scientific">Kockovaella imperatae</name>
    <dbReference type="NCBI Taxonomy" id="4999"/>
    <lineage>
        <taxon>Eukaryota</taxon>
        <taxon>Fungi</taxon>
        <taxon>Dikarya</taxon>
        <taxon>Basidiomycota</taxon>
        <taxon>Agaricomycotina</taxon>
        <taxon>Tremellomycetes</taxon>
        <taxon>Tremellales</taxon>
        <taxon>Cuniculitremaceae</taxon>
        <taxon>Kockovaella</taxon>
    </lineage>
</organism>
<proteinExistence type="predicted"/>
<name>A0A1Y1UBS8_9TREE</name>
<feature type="compositionally biased region" description="Basic and acidic residues" evidence="1">
    <location>
        <begin position="384"/>
        <end position="394"/>
    </location>
</feature>
<dbReference type="SMART" id="SM00066">
    <property type="entry name" value="GAL4"/>
    <property type="match status" value="1"/>
</dbReference>
<feature type="compositionally biased region" description="Basic residues" evidence="1">
    <location>
        <begin position="351"/>
        <end position="365"/>
    </location>
</feature>
<feature type="compositionally biased region" description="Polar residues" evidence="1">
    <location>
        <begin position="231"/>
        <end position="242"/>
    </location>
</feature>
<dbReference type="EMBL" id="NBSH01000014">
    <property type="protein sequence ID" value="ORX34535.1"/>
    <property type="molecule type" value="Genomic_DNA"/>
</dbReference>
<feature type="region of interest" description="Disordered" evidence="1">
    <location>
        <begin position="223"/>
        <end position="308"/>
    </location>
</feature>
<feature type="region of interest" description="Disordered" evidence="1">
    <location>
        <begin position="100"/>
        <end position="136"/>
    </location>
</feature>
<dbReference type="STRING" id="4999.A0A1Y1UBS8"/>
<dbReference type="AlphaFoldDB" id="A0A1Y1UBS8"/>
<evidence type="ECO:0000313" key="3">
    <source>
        <dbReference type="EMBL" id="ORX34535.1"/>
    </source>
</evidence>
<dbReference type="PROSITE" id="PS00463">
    <property type="entry name" value="ZN2_CY6_FUNGAL_1"/>
    <property type="match status" value="1"/>
</dbReference>
<dbReference type="CDD" id="cd00067">
    <property type="entry name" value="GAL4"/>
    <property type="match status" value="1"/>
</dbReference>
<gene>
    <name evidence="3" type="ORF">BD324DRAFT_610110</name>
</gene>
<feature type="region of interest" description="Disordered" evidence="1">
    <location>
        <begin position="351"/>
        <end position="412"/>
    </location>
</feature>
<feature type="compositionally biased region" description="Low complexity" evidence="1">
    <location>
        <begin position="115"/>
        <end position="124"/>
    </location>
</feature>
<dbReference type="OrthoDB" id="2596887at2759"/>
<feature type="region of interest" description="Disordered" evidence="1">
    <location>
        <begin position="13"/>
        <end position="33"/>
    </location>
</feature>
<protein>
    <recommendedName>
        <fullName evidence="2">Zn(2)-C6 fungal-type domain-containing protein</fullName>
    </recommendedName>
</protein>
<dbReference type="InterPro" id="IPR001138">
    <property type="entry name" value="Zn2Cys6_DnaBD"/>
</dbReference>
<dbReference type="SUPFAM" id="SSF57701">
    <property type="entry name" value="Zn2/Cys6 DNA-binding domain"/>
    <property type="match status" value="1"/>
</dbReference>
<feature type="domain" description="Zn(2)-C6 fungal-type" evidence="2">
    <location>
        <begin position="314"/>
        <end position="345"/>
    </location>
</feature>
<dbReference type="InterPro" id="IPR036864">
    <property type="entry name" value="Zn2-C6_fun-type_DNA-bd_sf"/>
</dbReference>
<feature type="compositionally biased region" description="Polar residues" evidence="1">
    <location>
        <begin position="102"/>
        <end position="114"/>
    </location>
</feature>
<keyword evidence="4" id="KW-1185">Reference proteome</keyword>
<dbReference type="Proteomes" id="UP000193218">
    <property type="component" value="Unassembled WGS sequence"/>
</dbReference>
<evidence type="ECO:0000313" key="4">
    <source>
        <dbReference type="Proteomes" id="UP000193218"/>
    </source>
</evidence>
<sequence length="412" mass="45022">MTGDRFSQLLEAKLGPNPSLNLQNNADRRPRASLVSQLGPTTETEDMSTFDRAGIEQVLRDYSGTQTPSEAISTMLHPQQYGMLSLLSVDENNMSRAVPSSEAYSFSGGHSQFVPSSAPPSSNNHPPPPPRNDLQTSNLPAYLVQSQLAPFTDLFSHPFQSTSNHSPHNVRLDPGAPATPLSRGDAVDGSWAMELLKGYKSAQNRLQFPDRGTQVDHAVSLPHPVKKAHSQHTQATPSRSHPPTSPAQDAARRSTSQTSRRSPRQSRDNSQGSSDESAYEPKGRKRRTISSSRSVKKESAATVEEDGEKKPVIACHMCRARKLKCNGVRPKCANCVRRNEDSCEYDTVLRRRGPGRNNKKDRRSRTGGAVATGRARGRGQVDSSMDRLTPHGTEEGSDMTLLGMGNISAHRQ</sequence>
<dbReference type="PROSITE" id="PS50048">
    <property type="entry name" value="ZN2_CY6_FUNGAL_2"/>
    <property type="match status" value="1"/>
</dbReference>
<comment type="caution">
    <text evidence="3">The sequence shown here is derived from an EMBL/GenBank/DDBJ whole genome shotgun (WGS) entry which is preliminary data.</text>
</comment>
<dbReference type="Gene3D" id="4.10.240.10">
    <property type="entry name" value="Zn(2)-C6 fungal-type DNA-binding domain"/>
    <property type="match status" value="1"/>
</dbReference>
<reference evidence="3 4" key="1">
    <citation type="submission" date="2017-03" db="EMBL/GenBank/DDBJ databases">
        <title>Widespread Adenine N6-methylation of Active Genes in Fungi.</title>
        <authorList>
            <consortium name="DOE Joint Genome Institute"/>
            <person name="Mondo S.J."/>
            <person name="Dannebaum R.O."/>
            <person name="Kuo R.C."/>
            <person name="Louie K.B."/>
            <person name="Bewick A.J."/>
            <person name="Labutti K."/>
            <person name="Haridas S."/>
            <person name="Kuo A."/>
            <person name="Salamov A."/>
            <person name="Ahrendt S.R."/>
            <person name="Lau R."/>
            <person name="Bowen B.P."/>
            <person name="Lipzen A."/>
            <person name="Sullivan W."/>
            <person name="Andreopoulos W.B."/>
            <person name="Clum A."/>
            <person name="Lindquist E."/>
            <person name="Daum C."/>
            <person name="Northen T.R."/>
            <person name="Ramamoorthy G."/>
            <person name="Schmitz R.J."/>
            <person name="Gryganskyi A."/>
            <person name="Culley D."/>
            <person name="Magnuson J."/>
            <person name="James T.Y."/>
            <person name="O'Malley M.A."/>
            <person name="Stajich J.E."/>
            <person name="Spatafora J.W."/>
            <person name="Visel A."/>
            <person name="Grigoriev I.V."/>
        </authorList>
    </citation>
    <scope>NUCLEOTIDE SEQUENCE [LARGE SCALE GENOMIC DNA]</scope>
    <source>
        <strain evidence="3 4">NRRL Y-17943</strain>
    </source>
</reference>
<dbReference type="GO" id="GO:0008270">
    <property type="term" value="F:zinc ion binding"/>
    <property type="evidence" value="ECO:0007669"/>
    <property type="project" value="InterPro"/>
</dbReference>